<evidence type="ECO:0000313" key="3">
    <source>
        <dbReference type="EMBL" id="KAK7895972.1"/>
    </source>
</evidence>
<name>A0AAW0NA75_9GOBI</name>
<keyword evidence="4" id="KW-1185">Reference proteome</keyword>
<evidence type="ECO:0000256" key="1">
    <source>
        <dbReference type="SAM" id="MobiDB-lite"/>
    </source>
</evidence>
<sequence>MSSTVPPPRHTPGISLLTTTLPQSSTNTLSTVATSSSTPPASSTAETTSSPTTHNTPLTSSSTPMPSTSAVTSRPITHRGPIRSDTTVSPSSSPSTQLAKVIAPVAVLVLIALTAAGSYWLYFRKTRRRSQTETFTRNHIEIPLSEGETLPMHQNGDM</sequence>
<dbReference type="EMBL" id="JBBPFD010000015">
    <property type="protein sequence ID" value="KAK7895972.1"/>
    <property type="molecule type" value="Genomic_DNA"/>
</dbReference>
<comment type="caution">
    <text evidence="3">The sequence shown here is derived from an EMBL/GenBank/DDBJ whole genome shotgun (WGS) entry which is preliminary data.</text>
</comment>
<keyword evidence="2" id="KW-0812">Transmembrane</keyword>
<feature type="compositionally biased region" description="Pro residues" evidence="1">
    <location>
        <begin position="1"/>
        <end position="10"/>
    </location>
</feature>
<keyword evidence="2" id="KW-0472">Membrane</keyword>
<proteinExistence type="predicted"/>
<keyword evidence="2" id="KW-1133">Transmembrane helix</keyword>
<evidence type="ECO:0000256" key="2">
    <source>
        <dbReference type="SAM" id="Phobius"/>
    </source>
</evidence>
<feature type="transmembrane region" description="Helical" evidence="2">
    <location>
        <begin position="101"/>
        <end position="122"/>
    </location>
</feature>
<organism evidence="3 4">
    <name type="scientific">Mugilogobius chulae</name>
    <name type="common">yellowstripe goby</name>
    <dbReference type="NCBI Taxonomy" id="88201"/>
    <lineage>
        <taxon>Eukaryota</taxon>
        <taxon>Metazoa</taxon>
        <taxon>Chordata</taxon>
        <taxon>Craniata</taxon>
        <taxon>Vertebrata</taxon>
        <taxon>Euteleostomi</taxon>
        <taxon>Actinopterygii</taxon>
        <taxon>Neopterygii</taxon>
        <taxon>Teleostei</taxon>
        <taxon>Neoteleostei</taxon>
        <taxon>Acanthomorphata</taxon>
        <taxon>Gobiaria</taxon>
        <taxon>Gobiiformes</taxon>
        <taxon>Gobioidei</taxon>
        <taxon>Gobiidae</taxon>
        <taxon>Gobionellinae</taxon>
        <taxon>Mugilogobius</taxon>
    </lineage>
</organism>
<accession>A0AAW0NA75</accession>
<gene>
    <name evidence="3" type="ORF">WMY93_021297</name>
</gene>
<feature type="region of interest" description="Disordered" evidence="1">
    <location>
        <begin position="1"/>
        <end position="96"/>
    </location>
</feature>
<reference evidence="4" key="1">
    <citation type="submission" date="2024-04" db="EMBL/GenBank/DDBJ databases">
        <title>Salinicola lusitanus LLJ914,a marine bacterium isolated from the Okinawa Trough.</title>
        <authorList>
            <person name="Li J."/>
        </authorList>
    </citation>
    <scope>NUCLEOTIDE SEQUENCE [LARGE SCALE GENOMIC DNA]</scope>
</reference>
<dbReference type="AlphaFoldDB" id="A0AAW0NA75"/>
<feature type="compositionally biased region" description="Low complexity" evidence="1">
    <location>
        <begin position="15"/>
        <end position="73"/>
    </location>
</feature>
<dbReference type="Proteomes" id="UP001460270">
    <property type="component" value="Unassembled WGS sequence"/>
</dbReference>
<evidence type="ECO:0000313" key="4">
    <source>
        <dbReference type="Proteomes" id="UP001460270"/>
    </source>
</evidence>
<protein>
    <submittedName>
        <fullName evidence="3">Uncharacterized protein</fullName>
    </submittedName>
</protein>